<dbReference type="GO" id="GO:0019622">
    <property type="term" value="P:3-(3-hydroxy)phenylpropionate catabolic process"/>
    <property type="evidence" value="ECO:0007669"/>
    <property type="project" value="TreeGrafter"/>
</dbReference>
<dbReference type="InterPro" id="IPR002938">
    <property type="entry name" value="FAD-bd"/>
</dbReference>
<dbReference type="Pfam" id="PF01494">
    <property type="entry name" value="FAD_binding_3"/>
    <property type="match status" value="2"/>
</dbReference>
<reference evidence="3 4" key="1">
    <citation type="submission" date="2016-09" db="EMBL/GenBank/DDBJ databases">
        <authorList>
            <person name="Capua I."/>
            <person name="De Benedictis P."/>
            <person name="Joannis T."/>
            <person name="Lombin L.H."/>
            <person name="Cattoli G."/>
        </authorList>
    </citation>
    <scope>NUCLEOTIDE SEQUENCE [LARGE SCALE GENOMIC DNA]</scope>
    <source>
        <strain evidence="3 4">ISLP-3</strain>
    </source>
</reference>
<evidence type="ECO:0000256" key="1">
    <source>
        <dbReference type="ARBA" id="ARBA00023002"/>
    </source>
</evidence>
<dbReference type="Proteomes" id="UP000199039">
    <property type="component" value="Unassembled WGS sequence"/>
</dbReference>
<dbReference type="GO" id="GO:0008688">
    <property type="term" value="F:3-(3-hydroxyphenyl)propionate hydroxylase activity"/>
    <property type="evidence" value="ECO:0007669"/>
    <property type="project" value="TreeGrafter"/>
</dbReference>
<dbReference type="Gene3D" id="3.30.70.2450">
    <property type="match status" value="1"/>
</dbReference>
<dbReference type="SUPFAM" id="SSF51905">
    <property type="entry name" value="FAD/NAD(P)-binding domain"/>
    <property type="match status" value="1"/>
</dbReference>
<dbReference type="STRING" id="1814289.SAMN05216410_1279"/>
<dbReference type="EMBL" id="FMYH01000002">
    <property type="protein sequence ID" value="SDC15092.1"/>
    <property type="molecule type" value="Genomic_DNA"/>
</dbReference>
<protein>
    <submittedName>
        <fullName evidence="3">2-polyprenyl-6-methoxyphenol hydroxylase</fullName>
    </submittedName>
</protein>
<gene>
    <name evidence="3" type="ORF">SAMN05216410_1279</name>
</gene>
<dbReference type="PANTHER" id="PTHR43476">
    <property type="entry name" value="3-(3-HYDROXY-PHENYL)PROPIONATE/3-HYDROXYCINNAMIC ACID HYDROXYLASE"/>
    <property type="match status" value="1"/>
</dbReference>
<sequence length="402" mass="41972">MRDVLVVGGGPVGLYLGVLLAQSGLDVAVWERRTEAGGSSRAIGIHAPALHALEAAGLTPSLLESAVLVRRGVARSRGRLLGEVSFARADPRYPFVATLPQSVTEALLTERLREVAPGTLVRGVQLGDLRVVGARGGRLGSALHAVGHASVSTATGSAVAVPSARLVEETAHFVVGADGARSTVRSVLGIPATLRQYPDTYVMGDFADTTDAGHDAVVFLEPDGVVESFPLPGLRRRFVVRTSGLVIAPRPEHLAEVIAHRTGARVEAATCTMISAFTVQRRLAEQMAAGRAVLVGDAAHEISPIGGQGMTLGWLDAAAFAPVLTEALRTAMPDDALLHTLARTAHARSLSARRAARQAELNMALGRPARGLRLALRDLALAGALNSPASRGLAAAYAMRWS</sequence>
<dbReference type="RefSeq" id="WP_245700906.1">
    <property type="nucleotide sequence ID" value="NZ_FMYH01000002.1"/>
</dbReference>
<proteinExistence type="predicted"/>
<dbReference type="PANTHER" id="PTHR43476:SF3">
    <property type="entry name" value="FAD-BINDING MONOOXYGENASE"/>
    <property type="match status" value="1"/>
</dbReference>
<evidence type="ECO:0000313" key="3">
    <source>
        <dbReference type="EMBL" id="SDC15092.1"/>
    </source>
</evidence>
<evidence type="ECO:0000313" key="4">
    <source>
        <dbReference type="Proteomes" id="UP000199039"/>
    </source>
</evidence>
<dbReference type="PRINTS" id="PR00420">
    <property type="entry name" value="RNGMNOXGNASE"/>
</dbReference>
<dbReference type="InterPro" id="IPR050631">
    <property type="entry name" value="PheA/TfdB_FAD_monoxygenase"/>
</dbReference>
<keyword evidence="1" id="KW-0560">Oxidoreductase</keyword>
<name>A0A1G6J888_9MICO</name>
<accession>A0A1G6J888</accession>
<evidence type="ECO:0000259" key="2">
    <source>
        <dbReference type="Pfam" id="PF01494"/>
    </source>
</evidence>
<dbReference type="GO" id="GO:0071949">
    <property type="term" value="F:FAD binding"/>
    <property type="evidence" value="ECO:0007669"/>
    <property type="project" value="InterPro"/>
</dbReference>
<keyword evidence="4" id="KW-1185">Reference proteome</keyword>
<organism evidence="3 4">
    <name type="scientific">Sanguibacter gelidistatuariae</name>
    <dbReference type="NCBI Taxonomy" id="1814289"/>
    <lineage>
        <taxon>Bacteria</taxon>
        <taxon>Bacillati</taxon>
        <taxon>Actinomycetota</taxon>
        <taxon>Actinomycetes</taxon>
        <taxon>Micrococcales</taxon>
        <taxon>Sanguibacteraceae</taxon>
        <taxon>Sanguibacter</taxon>
    </lineage>
</organism>
<feature type="domain" description="FAD-binding" evidence="2">
    <location>
        <begin position="3"/>
        <end position="116"/>
    </location>
</feature>
<dbReference type="InterPro" id="IPR036188">
    <property type="entry name" value="FAD/NAD-bd_sf"/>
</dbReference>
<feature type="domain" description="FAD-binding" evidence="2">
    <location>
        <begin position="170"/>
        <end position="348"/>
    </location>
</feature>
<dbReference type="Gene3D" id="3.50.50.60">
    <property type="entry name" value="FAD/NAD(P)-binding domain"/>
    <property type="match status" value="1"/>
</dbReference>
<dbReference type="AlphaFoldDB" id="A0A1G6J888"/>